<organism evidence="1 2">
    <name type="scientific">Clonorchis sinensis</name>
    <name type="common">Chinese liver fluke</name>
    <dbReference type="NCBI Taxonomy" id="79923"/>
    <lineage>
        <taxon>Eukaryota</taxon>
        <taxon>Metazoa</taxon>
        <taxon>Spiralia</taxon>
        <taxon>Lophotrochozoa</taxon>
        <taxon>Platyhelminthes</taxon>
        <taxon>Trematoda</taxon>
        <taxon>Digenea</taxon>
        <taxon>Opisthorchiida</taxon>
        <taxon>Opisthorchiata</taxon>
        <taxon>Opisthorchiidae</taxon>
        <taxon>Clonorchis</taxon>
    </lineage>
</organism>
<evidence type="ECO:0000313" key="2">
    <source>
        <dbReference type="Proteomes" id="UP000008909"/>
    </source>
</evidence>
<protein>
    <submittedName>
        <fullName evidence="1">Uncharacterized protein</fullName>
    </submittedName>
</protein>
<dbReference type="Proteomes" id="UP000008909">
    <property type="component" value="Unassembled WGS sequence"/>
</dbReference>
<name>G7Y4W1_CLOSI</name>
<proteinExistence type="predicted"/>
<keyword evidence="2" id="KW-1185">Reference proteome</keyword>
<evidence type="ECO:0000313" key="1">
    <source>
        <dbReference type="EMBL" id="GAA47997.1"/>
    </source>
</evidence>
<dbReference type="AlphaFoldDB" id="G7Y4W1"/>
<dbReference type="EMBL" id="DF142864">
    <property type="protein sequence ID" value="GAA47997.1"/>
    <property type="molecule type" value="Genomic_DNA"/>
</dbReference>
<reference evidence="1" key="1">
    <citation type="journal article" date="2011" name="Genome Biol.">
        <title>The draft genome of the carcinogenic human liver fluke Clonorchis sinensis.</title>
        <authorList>
            <person name="Wang X."/>
            <person name="Chen W."/>
            <person name="Huang Y."/>
            <person name="Sun J."/>
            <person name="Men J."/>
            <person name="Liu H."/>
            <person name="Luo F."/>
            <person name="Guo L."/>
            <person name="Lv X."/>
            <person name="Deng C."/>
            <person name="Zhou C."/>
            <person name="Fan Y."/>
            <person name="Li X."/>
            <person name="Huang L."/>
            <person name="Hu Y."/>
            <person name="Liang C."/>
            <person name="Hu X."/>
            <person name="Xu J."/>
            <person name="Yu X."/>
        </authorList>
    </citation>
    <scope>NUCLEOTIDE SEQUENCE [LARGE SCALE GENOMIC DNA]</scope>
    <source>
        <strain evidence="1">Henan</strain>
    </source>
</reference>
<gene>
    <name evidence="1" type="ORF">CLF_101060</name>
</gene>
<accession>G7Y4W1</accession>
<reference key="2">
    <citation type="submission" date="2011-10" db="EMBL/GenBank/DDBJ databases">
        <title>The genome and transcriptome sequence of Clonorchis sinensis provide insights into the carcinogenic liver fluke.</title>
        <authorList>
            <person name="Wang X."/>
            <person name="Huang Y."/>
            <person name="Chen W."/>
            <person name="Liu H."/>
            <person name="Guo L."/>
            <person name="Chen Y."/>
            <person name="Luo F."/>
            <person name="Zhou W."/>
            <person name="Sun J."/>
            <person name="Mao Q."/>
            <person name="Liang P."/>
            <person name="Zhou C."/>
            <person name="Tian Y."/>
            <person name="Men J."/>
            <person name="Lv X."/>
            <person name="Huang L."/>
            <person name="Zhou J."/>
            <person name="Hu Y."/>
            <person name="Li R."/>
            <person name="Zhang F."/>
            <person name="Lei H."/>
            <person name="Li X."/>
            <person name="Hu X."/>
            <person name="Liang C."/>
            <person name="Xu J."/>
            <person name="Wu Z."/>
            <person name="Yu X."/>
        </authorList>
    </citation>
    <scope>NUCLEOTIDE SEQUENCE</scope>
    <source>
        <strain>Henan</strain>
    </source>
</reference>
<sequence length="54" mass="5969">MFSSTKELPCSCRFSDDHVYIGYSSPPMALSSFPTQNPCTHSPTSHTFILTVTL</sequence>